<dbReference type="HOGENOM" id="CLU_104142_0_0_10"/>
<dbReference type="GO" id="GO:0004519">
    <property type="term" value="F:endonuclease activity"/>
    <property type="evidence" value="ECO:0007669"/>
    <property type="project" value="UniProtKB-KW"/>
</dbReference>
<accession>F4KRZ9</accession>
<proteinExistence type="predicted"/>
<dbReference type="CDD" id="cd00085">
    <property type="entry name" value="HNHc"/>
    <property type="match status" value="1"/>
</dbReference>
<dbReference type="EMBL" id="CP002691">
    <property type="protein sequence ID" value="AEE51086.1"/>
    <property type="molecule type" value="Genomic_DNA"/>
</dbReference>
<dbReference type="InterPro" id="IPR003615">
    <property type="entry name" value="HNH_nuc"/>
</dbReference>
<evidence type="ECO:0000313" key="4">
    <source>
        <dbReference type="Proteomes" id="UP000008461"/>
    </source>
</evidence>
<dbReference type="GO" id="GO:0008270">
    <property type="term" value="F:zinc ion binding"/>
    <property type="evidence" value="ECO:0007669"/>
    <property type="project" value="InterPro"/>
</dbReference>
<keyword evidence="3" id="KW-0378">Hydrolase</keyword>
<dbReference type="KEGG" id="hhy:Halhy_3226"/>
<evidence type="ECO:0000313" key="3">
    <source>
        <dbReference type="EMBL" id="AEE51086.1"/>
    </source>
</evidence>
<dbReference type="AlphaFoldDB" id="F4KRZ9"/>
<keyword evidence="3" id="KW-0255">Endonuclease</keyword>
<keyword evidence="3" id="KW-0540">Nuclease</keyword>
<feature type="coiled-coil region" evidence="1">
    <location>
        <begin position="148"/>
        <end position="182"/>
    </location>
</feature>
<feature type="domain" description="HNH" evidence="2">
    <location>
        <begin position="37"/>
        <end position="89"/>
    </location>
</feature>
<dbReference type="Pfam" id="PF01844">
    <property type="entry name" value="HNH"/>
    <property type="match status" value="1"/>
</dbReference>
<name>F4KRZ9_HALH1</name>
<dbReference type="eggNOG" id="COG1403">
    <property type="taxonomic scope" value="Bacteria"/>
</dbReference>
<reference evidence="3 4" key="1">
    <citation type="journal article" date="2011" name="Stand. Genomic Sci.">
        <title>Complete genome sequence of Haliscomenobacter hydrossis type strain (O).</title>
        <authorList>
            <consortium name="US DOE Joint Genome Institute (JGI-PGF)"/>
            <person name="Daligault H."/>
            <person name="Lapidus A."/>
            <person name="Zeytun A."/>
            <person name="Nolan M."/>
            <person name="Lucas S."/>
            <person name="Del Rio T.G."/>
            <person name="Tice H."/>
            <person name="Cheng J.F."/>
            <person name="Tapia R."/>
            <person name="Han C."/>
            <person name="Goodwin L."/>
            <person name="Pitluck S."/>
            <person name="Liolios K."/>
            <person name="Pagani I."/>
            <person name="Ivanova N."/>
            <person name="Huntemann M."/>
            <person name="Mavromatis K."/>
            <person name="Mikhailova N."/>
            <person name="Pati A."/>
            <person name="Chen A."/>
            <person name="Palaniappan K."/>
            <person name="Land M."/>
            <person name="Hauser L."/>
            <person name="Brambilla E.M."/>
            <person name="Rohde M."/>
            <person name="Verbarg S."/>
            <person name="Goker M."/>
            <person name="Bristow J."/>
            <person name="Eisen J.A."/>
            <person name="Markowitz V."/>
            <person name="Hugenholtz P."/>
            <person name="Kyrpides N.C."/>
            <person name="Klenk H.P."/>
            <person name="Woyke T."/>
        </authorList>
    </citation>
    <scope>NUCLEOTIDE SEQUENCE [LARGE SCALE GENOMIC DNA]</scope>
    <source>
        <strain evidence="4">ATCC 27775 / DSM 1100 / LMG 10767 / O</strain>
    </source>
</reference>
<protein>
    <submittedName>
        <fullName evidence="3">HNH endonuclease</fullName>
    </submittedName>
</protein>
<evidence type="ECO:0000259" key="2">
    <source>
        <dbReference type="Pfam" id="PF01844"/>
    </source>
</evidence>
<dbReference type="InterPro" id="IPR002711">
    <property type="entry name" value="HNH"/>
</dbReference>
<keyword evidence="1" id="KW-0175">Coiled coil</keyword>
<reference key="2">
    <citation type="submission" date="2011-04" db="EMBL/GenBank/DDBJ databases">
        <title>Complete sequence of chromosome of Haliscomenobacter hydrossis DSM 1100.</title>
        <authorList>
            <consortium name="US DOE Joint Genome Institute (JGI-PGF)"/>
            <person name="Lucas S."/>
            <person name="Han J."/>
            <person name="Lapidus A."/>
            <person name="Bruce D."/>
            <person name="Goodwin L."/>
            <person name="Pitluck S."/>
            <person name="Peters L."/>
            <person name="Kyrpides N."/>
            <person name="Mavromatis K."/>
            <person name="Ivanova N."/>
            <person name="Ovchinnikova G."/>
            <person name="Pagani I."/>
            <person name="Daligault H."/>
            <person name="Detter J.C."/>
            <person name="Han C."/>
            <person name="Land M."/>
            <person name="Hauser L."/>
            <person name="Markowitz V."/>
            <person name="Cheng J.-F."/>
            <person name="Hugenholtz P."/>
            <person name="Woyke T."/>
            <person name="Wu D."/>
            <person name="Verbarg S."/>
            <person name="Frueling A."/>
            <person name="Brambilla E."/>
            <person name="Klenk H.-P."/>
            <person name="Eisen J.A."/>
        </authorList>
    </citation>
    <scope>NUCLEOTIDE SEQUENCE</scope>
    <source>
        <strain>DSM 1100</strain>
    </source>
</reference>
<dbReference type="GO" id="GO:0003676">
    <property type="term" value="F:nucleic acid binding"/>
    <property type="evidence" value="ECO:0007669"/>
    <property type="project" value="InterPro"/>
</dbReference>
<keyword evidence="4" id="KW-1185">Reference proteome</keyword>
<dbReference type="Proteomes" id="UP000008461">
    <property type="component" value="Chromosome"/>
</dbReference>
<organism evidence="3 4">
    <name type="scientific">Haliscomenobacter hydrossis (strain ATCC 27775 / DSM 1100 / LMG 10767 / O)</name>
    <dbReference type="NCBI Taxonomy" id="760192"/>
    <lineage>
        <taxon>Bacteria</taxon>
        <taxon>Pseudomonadati</taxon>
        <taxon>Bacteroidota</taxon>
        <taxon>Saprospiria</taxon>
        <taxon>Saprospirales</taxon>
        <taxon>Haliscomenobacteraceae</taxon>
        <taxon>Haliscomenobacter</taxon>
    </lineage>
</organism>
<dbReference type="Gene3D" id="1.10.30.50">
    <property type="match status" value="1"/>
</dbReference>
<sequence>MMQSFRDITPIRRPNRRECKHYYSYLSTLREDFNYRCGYCNDHDGLRIRSFTIDHFVPQNPEGFAHNIKPNYYYNLVYACRYCNAEKRNKWPTKDVNVSHDGTIGFIDPTEEDYTKLFRRSKSGKIIPSEDSNLAKYIRKELKLWLPIHALMWKLERMNNLIDQIENELRTTNDQVLKAQLEQLYFLYLKKYRNIQKSVFIENE</sequence>
<gene>
    <name evidence="3" type="ordered locus">Halhy_3226</name>
</gene>
<dbReference type="STRING" id="760192.Halhy_3226"/>
<evidence type="ECO:0000256" key="1">
    <source>
        <dbReference type="SAM" id="Coils"/>
    </source>
</evidence>